<proteinExistence type="predicted"/>
<sequence length="47" mass="4779">MAERESKYVEKAVGFGILGAVLIGAAGLVIGAAAGVAHEAYTKFKGR</sequence>
<protein>
    <submittedName>
        <fullName evidence="2">Uncharacterized protein</fullName>
    </submittedName>
</protein>
<dbReference type="Proteomes" id="UP000070457">
    <property type="component" value="Unassembled WGS sequence"/>
</dbReference>
<evidence type="ECO:0000313" key="2">
    <source>
        <dbReference type="EMBL" id="KXK25702.1"/>
    </source>
</evidence>
<comment type="caution">
    <text evidence="2">The sequence shown here is derived from an EMBL/GenBank/DDBJ whole genome shotgun (WGS) entry which is preliminary data.</text>
</comment>
<gene>
    <name evidence="2" type="ORF">TR69_WS6001001505</name>
</gene>
<name>A0A136LVP1_9BACT</name>
<dbReference type="STRING" id="1617426.TR69_WS6001001505"/>
<keyword evidence="1" id="KW-1133">Transmembrane helix</keyword>
<dbReference type="EMBL" id="JYNZ01000007">
    <property type="protein sequence ID" value="KXK25702.1"/>
    <property type="molecule type" value="Genomic_DNA"/>
</dbReference>
<evidence type="ECO:0000256" key="1">
    <source>
        <dbReference type="SAM" id="Phobius"/>
    </source>
</evidence>
<reference evidence="2 3" key="1">
    <citation type="submission" date="2015-02" db="EMBL/GenBank/DDBJ databases">
        <title>Improved understanding of the partial-nitritation anammox process through 23 genomes representing the majority of the microbial community.</title>
        <authorList>
            <person name="Speth D.R."/>
            <person name="In T Zandt M."/>
            <person name="Guerrero Cruz S."/>
            <person name="Jetten M.S."/>
            <person name="Dutilh B.E."/>
        </authorList>
    </citation>
    <scope>NUCLEOTIDE SEQUENCE [LARGE SCALE GENOMIC DNA]</scope>
    <source>
        <strain evidence="2">OLB20</strain>
    </source>
</reference>
<dbReference type="AlphaFoldDB" id="A0A136LVP1"/>
<organism evidence="2 3">
    <name type="scientific">candidate division WS6 bacterium OLB20</name>
    <dbReference type="NCBI Taxonomy" id="1617426"/>
    <lineage>
        <taxon>Bacteria</taxon>
        <taxon>Candidatus Dojkabacteria</taxon>
    </lineage>
</organism>
<accession>A0A136LVP1</accession>
<evidence type="ECO:0000313" key="3">
    <source>
        <dbReference type="Proteomes" id="UP000070457"/>
    </source>
</evidence>
<feature type="transmembrane region" description="Helical" evidence="1">
    <location>
        <begin position="12"/>
        <end position="37"/>
    </location>
</feature>
<keyword evidence="1" id="KW-0472">Membrane</keyword>
<keyword evidence="1" id="KW-0812">Transmembrane</keyword>